<dbReference type="InParanoid" id="A0A165NRX1"/>
<name>A0A165NRX1_EXIGL</name>
<dbReference type="AlphaFoldDB" id="A0A165NRX1"/>
<keyword evidence="3" id="KW-1185">Reference proteome</keyword>
<dbReference type="Proteomes" id="UP000077266">
    <property type="component" value="Unassembled WGS sequence"/>
</dbReference>
<evidence type="ECO:0000256" key="1">
    <source>
        <dbReference type="SAM" id="MobiDB-lite"/>
    </source>
</evidence>
<proteinExistence type="predicted"/>
<dbReference type="EMBL" id="KV425896">
    <property type="protein sequence ID" value="KZW01133.1"/>
    <property type="molecule type" value="Genomic_DNA"/>
</dbReference>
<evidence type="ECO:0000313" key="3">
    <source>
        <dbReference type="Proteomes" id="UP000077266"/>
    </source>
</evidence>
<accession>A0A165NRX1</accession>
<gene>
    <name evidence="2" type="ORF">EXIGLDRAFT_693873</name>
</gene>
<organism evidence="2 3">
    <name type="scientific">Exidia glandulosa HHB12029</name>
    <dbReference type="NCBI Taxonomy" id="1314781"/>
    <lineage>
        <taxon>Eukaryota</taxon>
        <taxon>Fungi</taxon>
        <taxon>Dikarya</taxon>
        <taxon>Basidiomycota</taxon>
        <taxon>Agaricomycotina</taxon>
        <taxon>Agaricomycetes</taxon>
        <taxon>Auriculariales</taxon>
        <taxon>Exidiaceae</taxon>
        <taxon>Exidia</taxon>
    </lineage>
</organism>
<sequence>MSSNDSPGETAHILQSVHTPAEPDETTTLLTASDTHILEDDADLLLMDCMRATQLFLKTCRDGPLSVSEREERKTVLTKIFAAQLPPPGKGDATTRRDSRVGKECSVVGRKDWSKSCSLEYREYPDNLGHVYHCRIALPDQDGCRREYYWYKQLNGRIHFHDALTDEGWQIRIRPAGDQVSKCE</sequence>
<reference evidence="2 3" key="1">
    <citation type="journal article" date="2016" name="Mol. Biol. Evol.">
        <title>Comparative Genomics of Early-Diverging Mushroom-Forming Fungi Provides Insights into the Origins of Lignocellulose Decay Capabilities.</title>
        <authorList>
            <person name="Nagy L.G."/>
            <person name="Riley R."/>
            <person name="Tritt A."/>
            <person name="Adam C."/>
            <person name="Daum C."/>
            <person name="Floudas D."/>
            <person name="Sun H."/>
            <person name="Yadav J.S."/>
            <person name="Pangilinan J."/>
            <person name="Larsson K.H."/>
            <person name="Matsuura K."/>
            <person name="Barry K."/>
            <person name="Labutti K."/>
            <person name="Kuo R."/>
            <person name="Ohm R.A."/>
            <person name="Bhattacharya S.S."/>
            <person name="Shirouzu T."/>
            <person name="Yoshinaga Y."/>
            <person name="Martin F.M."/>
            <person name="Grigoriev I.V."/>
            <person name="Hibbett D.S."/>
        </authorList>
    </citation>
    <scope>NUCLEOTIDE SEQUENCE [LARGE SCALE GENOMIC DNA]</scope>
    <source>
        <strain evidence="2 3">HHB12029</strain>
    </source>
</reference>
<protein>
    <submittedName>
        <fullName evidence="2">Uncharacterized protein</fullName>
    </submittedName>
</protein>
<evidence type="ECO:0000313" key="2">
    <source>
        <dbReference type="EMBL" id="KZW01133.1"/>
    </source>
</evidence>
<feature type="region of interest" description="Disordered" evidence="1">
    <location>
        <begin position="1"/>
        <end position="23"/>
    </location>
</feature>